<gene>
    <name evidence="4" type="ORF">FN846DRAFT_903384</name>
    <name evidence="3" type="ORF">FN846DRAFT_915043</name>
</gene>
<feature type="region of interest" description="Disordered" evidence="1">
    <location>
        <begin position="1"/>
        <end position="44"/>
    </location>
</feature>
<feature type="compositionally biased region" description="Basic and acidic residues" evidence="1">
    <location>
        <begin position="1"/>
        <end position="13"/>
    </location>
</feature>
<keyword evidence="5" id="KW-1185">Reference proteome</keyword>
<accession>A0A5J5ECA2</accession>
<evidence type="ECO:0000256" key="1">
    <source>
        <dbReference type="SAM" id="MobiDB-lite"/>
    </source>
</evidence>
<name>A0A5J5ECA2_9PEZI</name>
<evidence type="ECO:0000313" key="5">
    <source>
        <dbReference type="Proteomes" id="UP000326924"/>
    </source>
</evidence>
<feature type="compositionally biased region" description="Polar residues" evidence="1">
    <location>
        <begin position="32"/>
        <end position="44"/>
    </location>
</feature>
<organism evidence="3 5">
    <name type="scientific">Sphaerosporella brunnea</name>
    <dbReference type="NCBI Taxonomy" id="1250544"/>
    <lineage>
        <taxon>Eukaryota</taxon>
        <taxon>Fungi</taxon>
        <taxon>Dikarya</taxon>
        <taxon>Ascomycota</taxon>
        <taxon>Pezizomycotina</taxon>
        <taxon>Pezizomycetes</taxon>
        <taxon>Pezizales</taxon>
        <taxon>Pyronemataceae</taxon>
        <taxon>Sphaerosporella</taxon>
    </lineage>
</organism>
<dbReference type="InParanoid" id="A0A5J5ECA2"/>
<dbReference type="Proteomes" id="UP000326924">
    <property type="component" value="Unassembled WGS sequence"/>
</dbReference>
<sequence length="261" mass="30046">MAITRSMDRRREASSPALPRSPQPAPSLVRQRASTQSERTNNGARLSSALTLVESLQHLSINWGTEQSTPHYITSDSFRPHRFNDRHNRPGPSNTTRAMLDLSLYNERWGKIVYDDALLWAMFDGRTSVQMPERLHDGSSWVNWPQESTREGAVLRWNHDMEYVALGTLILQGGDAKRKTDLLLRCAAPNSTLRTYWDQVRVVGELKSNRDKDARNKTLIQRANYVRELFSTQPQRCWALRPCERTRRSLLTRPENSESCP</sequence>
<comment type="caution">
    <text evidence="3">The sequence shown here is derived from an EMBL/GenBank/DDBJ whole genome shotgun (WGS) entry which is preliminary data.</text>
</comment>
<feature type="compositionally biased region" description="Basic and acidic residues" evidence="1">
    <location>
        <begin position="78"/>
        <end position="88"/>
    </location>
</feature>
<feature type="domain" description="Fungal-type protein kinase" evidence="2">
    <location>
        <begin position="191"/>
        <end position="238"/>
    </location>
</feature>
<dbReference type="AlphaFoldDB" id="A0A5J5ECA2"/>
<evidence type="ECO:0000313" key="4">
    <source>
        <dbReference type="EMBL" id="KAA8912635.1"/>
    </source>
</evidence>
<evidence type="ECO:0000313" key="3">
    <source>
        <dbReference type="EMBL" id="KAA8892669.1"/>
    </source>
</evidence>
<evidence type="ECO:0000259" key="2">
    <source>
        <dbReference type="Pfam" id="PF17667"/>
    </source>
</evidence>
<reference evidence="3 5" key="1">
    <citation type="submission" date="2019-09" db="EMBL/GenBank/DDBJ databases">
        <title>Draft genome of the ectomycorrhizal ascomycete Sphaerosporella brunnea.</title>
        <authorList>
            <consortium name="DOE Joint Genome Institute"/>
            <person name="Benucci G.M."/>
            <person name="Marozzi G."/>
            <person name="Antonielli L."/>
            <person name="Sanchez S."/>
            <person name="Marco P."/>
            <person name="Wang X."/>
            <person name="Falini L.B."/>
            <person name="Barry K."/>
            <person name="Haridas S."/>
            <person name="Lipzen A."/>
            <person name="Labutti K."/>
            <person name="Grigoriev I.V."/>
            <person name="Murat C."/>
            <person name="Martin F."/>
            <person name="Albertini E."/>
            <person name="Donnini D."/>
            <person name="Bonito G."/>
        </authorList>
    </citation>
    <scope>NUCLEOTIDE SEQUENCE [LARGE SCALE GENOMIC DNA]</scope>
    <source>
        <strain evidence="3 5">Sb_GMNB300</strain>
    </source>
</reference>
<dbReference type="Pfam" id="PF17667">
    <property type="entry name" value="Pkinase_fungal"/>
    <property type="match status" value="1"/>
</dbReference>
<feature type="region of interest" description="Disordered" evidence="1">
    <location>
        <begin position="74"/>
        <end position="94"/>
    </location>
</feature>
<dbReference type="EMBL" id="VXIS01000640">
    <property type="protein sequence ID" value="KAA8892669.1"/>
    <property type="molecule type" value="Genomic_DNA"/>
</dbReference>
<dbReference type="EMBL" id="VXIS01000021">
    <property type="protein sequence ID" value="KAA8912635.1"/>
    <property type="molecule type" value="Genomic_DNA"/>
</dbReference>
<protein>
    <recommendedName>
        <fullName evidence="2">Fungal-type protein kinase domain-containing protein</fullName>
    </recommendedName>
</protein>
<proteinExistence type="predicted"/>
<dbReference type="OrthoDB" id="5584477at2759"/>
<dbReference type="InterPro" id="IPR040976">
    <property type="entry name" value="Pkinase_fungal"/>
</dbReference>